<keyword evidence="1" id="KW-0472">Membrane</keyword>
<feature type="transmembrane region" description="Helical" evidence="1">
    <location>
        <begin position="7"/>
        <end position="28"/>
    </location>
</feature>
<dbReference type="EMBL" id="MN739452">
    <property type="protein sequence ID" value="QHT05280.1"/>
    <property type="molecule type" value="Genomic_DNA"/>
</dbReference>
<proteinExistence type="predicted"/>
<reference evidence="2" key="1">
    <citation type="journal article" date="2020" name="Nature">
        <title>Giant virus diversity and host interactions through global metagenomics.</title>
        <authorList>
            <person name="Schulz F."/>
            <person name="Roux S."/>
            <person name="Paez-Espino D."/>
            <person name="Jungbluth S."/>
            <person name="Walsh D.A."/>
            <person name="Denef V.J."/>
            <person name="McMahon K.D."/>
            <person name="Konstantinidis K.T."/>
            <person name="Eloe-Fadrosh E.A."/>
            <person name="Kyrpides N.C."/>
            <person name="Woyke T."/>
        </authorList>
    </citation>
    <scope>NUCLEOTIDE SEQUENCE</scope>
    <source>
        <strain evidence="2">GVMAG-M-3300021375-17</strain>
    </source>
</reference>
<dbReference type="AlphaFoldDB" id="A0A6C0CN17"/>
<keyword evidence="1" id="KW-1133">Transmembrane helix</keyword>
<keyword evidence="1" id="KW-0812">Transmembrane</keyword>
<evidence type="ECO:0000313" key="2">
    <source>
        <dbReference type="EMBL" id="QHT05280.1"/>
    </source>
</evidence>
<protein>
    <submittedName>
        <fullName evidence="2">Uncharacterized protein</fullName>
    </submittedName>
</protein>
<organism evidence="2">
    <name type="scientific">viral metagenome</name>
    <dbReference type="NCBI Taxonomy" id="1070528"/>
    <lineage>
        <taxon>unclassified sequences</taxon>
        <taxon>metagenomes</taxon>
        <taxon>organismal metagenomes</taxon>
    </lineage>
</organism>
<evidence type="ECO:0000256" key="1">
    <source>
        <dbReference type="SAM" id="Phobius"/>
    </source>
</evidence>
<accession>A0A6C0CN17</accession>
<sequence length="221" mass="25396">MKFETKLWVIMLLIIFVLGIFVCLHPMFTREQMINMMNGEHLEKVDTPACPNMLIKSGSTLTLFNTRMPRSETNPLYFDNLDAYLEYIQKQRVQGIRCPVLFLQEENNTQGQTVYRMRPSMNNLNPGVPIEPVEVADGSRDRPPYNKNQFAGFDSHGQHVGQYTELDQIHDSTKSSKISDNPMDPNWGGVTFSRKVVESGKYDDRIVGKPTMVPKVMELYK</sequence>
<name>A0A6C0CN17_9ZZZZ</name>